<feature type="region of interest" description="Disordered" evidence="1">
    <location>
        <begin position="31"/>
        <end position="54"/>
    </location>
</feature>
<evidence type="ECO:0000313" key="3">
    <source>
        <dbReference type="Proteomes" id="UP001501666"/>
    </source>
</evidence>
<dbReference type="EMBL" id="BAAATE010000027">
    <property type="protein sequence ID" value="GAA2686436.1"/>
    <property type="molecule type" value="Genomic_DNA"/>
</dbReference>
<accession>A0ABP6F8G5</accession>
<comment type="caution">
    <text evidence="2">The sequence shown here is derived from an EMBL/GenBank/DDBJ whole genome shotgun (WGS) entry which is preliminary data.</text>
</comment>
<reference evidence="3" key="1">
    <citation type="journal article" date="2019" name="Int. J. Syst. Evol. Microbiol.">
        <title>The Global Catalogue of Microorganisms (GCM) 10K type strain sequencing project: providing services to taxonomists for standard genome sequencing and annotation.</title>
        <authorList>
            <consortium name="The Broad Institute Genomics Platform"/>
            <consortium name="The Broad Institute Genome Sequencing Center for Infectious Disease"/>
            <person name="Wu L."/>
            <person name="Ma J."/>
        </authorList>
    </citation>
    <scope>NUCLEOTIDE SEQUENCE [LARGE SCALE GENOMIC DNA]</scope>
    <source>
        <strain evidence="3">JCM 6835</strain>
    </source>
</reference>
<proteinExistence type="predicted"/>
<evidence type="ECO:0000256" key="1">
    <source>
        <dbReference type="SAM" id="MobiDB-lite"/>
    </source>
</evidence>
<organism evidence="2 3">
    <name type="scientific">Nonomuraea recticatena</name>
    <dbReference type="NCBI Taxonomy" id="46178"/>
    <lineage>
        <taxon>Bacteria</taxon>
        <taxon>Bacillati</taxon>
        <taxon>Actinomycetota</taxon>
        <taxon>Actinomycetes</taxon>
        <taxon>Streptosporangiales</taxon>
        <taxon>Streptosporangiaceae</taxon>
        <taxon>Nonomuraea</taxon>
    </lineage>
</organism>
<dbReference type="Proteomes" id="UP001501666">
    <property type="component" value="Unassembled WGS sequence"/>
</dbReference>
<protein>
    <submittedName>
        <fullName evidence="2">Uncharacterized protein</fullName>
    </submittedName>
</protein>
<gene>
    <name evidence="2" type="ORF">GCM10010412_073940</name>
</gene>
<name>A0ABP6F8G5_9ACTN</name>
<sequence length="62" mass="6626">MLKLKDHHSPKADAGVELVDLACAVAATVPNNRGRGWTTSRPREVRPAPDGTSGLVYDLEVS</sequence>
<keyword evidence="3" id="KW-1185">Reference proteome</keyword>
<evidence type="ECO:0000313" key="2">
    <source>
        <dbReference type="EMBL" id="GAA2686436.1"/>
    </source>
</evidence>